<evidence type="ECO:0000256" key="1">
    <source>
        <dbReference type="SAM" id="Phobius"/>
    </source>
</evidence>
<protein>
    <submittedName>
        <fullName evidence="2">YxeA family protein</fullName>
    </submittedName>
</protein>
<evidence type="ECO:0000313" key="3">
    <source>
        <dbReference type="Proteomes" id="UP001164557"/>
    </source>
</evidence>
<keyword evidence="3" id="KW-1185">Reference proteome</keyword>
<proteinExistence type="predicted"/>
<dbReference type="EMBL" id="CP084389">
    <property type="protein sequence ID" value="UZX28956.1"/>
    <property type="molecule type" value="Genomic_DNA"/>
</dbReference>
<sequence length="110" mass="13235">MNFRKIFFVFVLAIAVFFCFPFFIHNGIFDRFNLTIPETKSYAQVEKNTQKYFNVQAYDAKTGKKLPYRIRRVGGYDPSKQYIKIDHRGQYVKKIQYVSKREFNKKVNKN</sequence>
<accession>A0AA47B2J0</accession>
<feature type="transmembrane region" description="Helical" evidence="1">
    <location>
        <begin position="6"/>
        <end position="24"/>
    </location>
</feature>
<keyword evidence="1" id="KW-0472">Membrane</keyword>
<dbReference type="AlphaFoldDB" id="A0AA47B2J0"/>
<keyword evidence="1" id="KW-0812">Transmembrane</keyword>
<evidence type="ECO:0000313" key="2">
    <source>
        <dbReference type="EMBL" id="UZX28956.1"/>
    </source>
</evidence>
<keyword evidence="1" id="KW-1133">Transmembrane helix</keyword>
<name>A0AA47B2J0_9LACO</name>
<dbReference type="Proteomes" id="UP001164557">
    <property type="component" value="Chromosome"/>
</dbReference>
<dbReference type="NCBIfam" id="TIGR01655">
    <property type="entry name" value="yxeA_fam"/>
    <property type="match status" value="1"/>
</dbReference>
<dbReference type="RefSeq" id="WP_052727776.1">
    <property type="nucleotide sequence ID" value="NZ_CP084389.1"/>
</dbReference>
<gene>
    <name evidence="2" type="ORF">LDX53_05030</name>
</gene>
<organism evidence="2 3">
    <name type="scientific">Lactobacillus helsingborgensis</name>
    <dbReference type="NCBI Taxonomy" id="1218494"/>
    <lineage>
        <taxon>Bacteria</taxon>
        <taxon>Bacillati</taxon>
        <taxon>Bacillota</taxon>
        <taxon>Bacilli</taxon>
        <taxon>Lactobacillales</taxon>
        <taxon>Lactobacillaceae</taxon>
        <taxon>Lactobacillus</taxon>
    </lineage>
</organism>
<dbReference type="InterPro" id="IPR006542">
    <property type="entry name" value="DUF1093"/>
</dbReference>
<reference evidence="2" key="1">
    <citation type="submission" date="2021-09" db="EMBL/GenBank/DDBJ databases">
        <title>Lactobacillus species from Apis mellifera, Switzerland.</title>
        <authorList>
            <person name="Pfister J."/>
            <person name="Brown A."/>
            <person name="Neumann P."/>
            <person name="Collaud A."/>
            <person name="Retschnig G."/>
            <person name="Perreten V."/>
        </authorList>
    </citation>
    <scope>NUCLEOTIDE SEQUENCE</scope>
    <source>
        <strain evidence="2">IBH002</strain>
    </source>
</reference>